<dbReference type="KEGG" id="daf:Desaf_3167"/>
<dbReference type="Pfam" id="PF00359">
    <property type="entry name" value="PTS_EIIA_2"/>
    <property type="match status" value="1"/>
</dbReference>
<dbReference type="PROSITE" id="PS00372">
    <property type="entry name" value="PTS_EIIA_TYPE_2_HIS"/>
    <property type="match status" value="1"/>
</dbReference>
<dbReference type="PANTHER" id="PTHR47738:SF2">
    <property type="entry name" value="PTS SYSTEM FRUCTOSE-LIKE EIIA COMPONENT"/>
    <property type="match status" value="1"/>
</dbReference>
<reference evidence="2 3" key="1">
    <citation type="journal article" date="2011" name="J. Bacteriol.">
        <title>Genome sequence of the mercury-methylating and pleomorphic Desulfovibrio africanus Strain Walvis Bay.</title>
        <authorList>
            <person name="Brown S.D."/>
            <person name="Wall J.D."/>
            <person name="Kucken A.M."/>
            <person name="Gilmour C.C."/>
            <person name="Podar M."/>
            <person name="Brandt C.C."/>
            <person name="Teshima H."/>
            <person name="Detter J.C."/>
            <person name="Han C.S."/>
            <person name="Land M.L."/>
            <person name="Lucas S."/>
            <person name="Han J."/>
            <person name="Pennacchio L."/>
            <person name="Nolan M."/>
            <person name="Pitluck S."/>
            <person name="Woyke T."/>
            <person name="Goodwin L."/>
            <person name="Palumbo A.V."/>
            <person name="Elias D.A."/>
        </authorList>
    </citation>
    <scope>NUCLEOTIDE SEQUENCE [LARGE SCALE GENOMIC DNA]</scope>
    <source>
        <strain evidence="2 3">Walvis Bay</strain>
    </source>
</reference>
<dbReference type="SUPFAM" id="SSF55804">
    <property type="entry name" value="Phoshotransferase/anion transport protein"/>
    <property type="match status" value="1"/>
</dbReference>
<dbReference type="EMBL" id="CP003221">
    <property type="protein sequence ID" value="EGJ51464.1"/>
    <property type="molecule type" value="Genomic_DNA"/>
</dbReference>
<keyword evidence="3" id="KW-1185">Reference proteome</keyword>
<organism evidence="2 3">
    <name type="scientific">Desulfocurvibacter africanus subsp. africanus str. Walvis Bay</name>
    <dbReference type="NCBI Taxonomy" id="690850"/>
    <lineage>
        <taxon>Bacteria</taxon>
        <taxon>Pseudomonadati</taxon>
        <taxon>Thermodesulfobacteriota</taxon>
        <taxon>Desulfovibrionia</taxon>
        <taxon>Desulfovibrionales</taxon>
        <taxon>Desulfovibrionaceae</taxon>
        <taxon>Desulfocurvibacter</taxon>
    </lineage>
</organism>
<dbReference type="InterPro" id="IPR002178">
    <property type="entry name" value="PTS_EIIA_type-2_dom"/>
</dbReference>
<dbReference type="HOGENOM" id="CLU_072531_5_2_7"/>
<dbReference type="InterPro" id="IPR016152">
    <property type="entry name" value="PTrfase/Anion_transptr"/>
</dbReference>
<dbReference type="InterPro" id="IPR051541">
    <property type="entry name" value="PTS_SugarTrans_NitroReg"/>
</dbReference>
<dbReference type="RefSeq" id="WP_014261099.1">
    <property type="nucleotide sequence ID" value="NC_016629.1"/>
</dbReference>
<dbReference type="PROSITE" id="PS51094">
    <property type="entry name" value="PTS_EIIA_TYPE_2"/>
    <property type="match status" value="1"/>
</dbReference>
<dbReference type="STRING" id="690850.Desaf_3167"/>
<dbReference type="Proteomes" id="UP000007844">
    <property type="component" value="Chromosome"/>
</dbReference>
<evidence type="ECO:0000313" key="3">
    <source>
        <dbReference type="Proteomes" id="UP000007844"/>
    </source>
</evidence>
<name>F3Z3C4_DESAF</name>
<dbReference type="AlphaFoldDB" id="F3Z3C4"/>
<protein>
    <submittedName>
        <fullName evidence="2">Putative PTS IIA-like nitrogen-regulatory protein PtsN</fullName>
    </submittedName>
</protein>
<dbReference type="PANTHER" id="PTHR47738">
    <property type="entry name" value="PTS SYSTEM FRUCTOSE-LIKE EIIA COMPONENT-RELATED"/>
    <property type="match status" value="1"/>
</dbReference>
<gene>
    <name evidence="2" type="ORF">Desaf_3167</name>
</gene>
<sequence length="149" mass="16429">MLIADYLHKNLVLPDLAAVAKSEALTELVEPLKSEFPDLDLANALQVLLEREQLGTTGIGDGVAIPHGKLVGLDRIILVVGRSRRGVRFESLDGKTCTIFFLVLAPEQAAGMHLRILAHISKLLKDEGFRRSFLEAEGRDELYTLLKTL</sequence>
<dbReference type="CDD" id="cd00211">
    <property type="entry name" value="PTS_IIA_fru"/>
    <property type="match status" value="1"/>
</dbReference>
<dbReference type="eggNOG" id="COG1762">
    <property type="taxonomic scope" value="Bacteria"/>
</dbReference>
<accession>F3Z3C4</accession>
<evidence type="ECO:0000313" key="2">
    <source>
        <dbReference type="EMBL" id="EGJ51464.1"/>
    </source>
</evidence>
<dbReference type="Gene3D" id="3.40.930.10">
    <property type="entry name" value="Mannitol-specific EII, Chain A"/>
    <property type="match status" value="1"/>
</dbReference>
<proteinExistence type="predicted"/>
<feature type="domain" description="PTS EIIA type-2" evidence="1">
    <location>
        <begin position="5"/>
        <end position="149"/>
    </location>
</feature>
<evidence type="ECO:0000259" key="1">
    <source>
        <dbReference type="PROSITE" id="PS51094"/>
    </source>
</evidence>